<dbReference type="SUPFAM" id="SSF55486">
    <property type="entry name" value="Metalloproteases ('zincins'), catalytic domain"/>
    <property type="match status" value="1"/>
</dbReference>
<dbReference type="Gene3D" id="3.40.390.10">
    <property type="entry name" value="Collagenase (Catalytic Domain)"/>
    <property type="match status" value="1"/>
</dbReference>
<dbReference type="Proteomes" id="UP000321456">
    <property type="component" value="Unassembled WGS sequence"/>
</dbReference>
<dbReference type="GO" id="GO:0008237">
    <property type="term" value="F:metallopeptidase activity"/>
    <property type="evidence" value="ECO:0007669"/>
    <property type="project" value="UniProtKB-KW"/>
</dbReference>
<keyword evidence="7" id="KW-0482">Metalloprotease</keyword>
<dbReference type="Pfam" id="PF05572">
    <property type="entry name" value="Peptidase_M43"/>
    <property type="match status" value="1"/>
</dbReference>
<dbReference type="PANTHER" id="PTHR47466">
    <property type="match status" value="1"/>
</dbReference>
<evidence type="ECO:0000313" key="11">
    <source>
        <dbReference type="Proteomes" id="UP000321456"/>
    </source>
</evidence>
<dbReference type="GO" id="GO:0006508">
    <property type="term" value="P:proteolysis"/>
    <property type="evidence" value="ECO:0007669"/>
    <property type="project" value="UniProtKB-KW"/>
</dbReference>
<keyword evidence="2" id="KW-0645">Protease</keyword>
<comment type="similarity">
    <text evidence="1">Belongs to the peptidase M43B family.</text>
</comment>
<dbReference type="AlphaFoldDB" id="A0A5C8V2E5"/>
<dbReference type="EMBL" id="VRUR01000003">
    <property type="protein sequence ID" value="TXN34338.1"/>
    <property type="molecule type" value="Genomic_DNA"/>
</dbReference>
<gene>
    <name evidence="10" type="ORF">FVB32_17590</name>
</gene>
<dbReference type="PANTHER" id="PTHR47466:SF1">
    <property type="entry name" value="METALLOPROTEASE MEP1 (AFU_ORTHOLOGUE AFUA_1G07730)-RELATED"/>
    <property type="match status" value="1"/>
</dbReference>
<evidence type="ECO:0000256" key="2">
    <source>
        <dbReference type="ARBA" id="ARBA00022670"/>
    </source>
</evidence>
<dbReference type="GO" id="GO:0046872">
    <property type="term" value="F:metal ion binding"/>
    <property type="evidence" value="ECO:0007669"/>
    <property type="project" value="UniProtKB-KW"/>
</dbReference>
<keyword evidence="4" id="KW-0732">Signal</keyword>
<keyword evidence="11" id="KW-1185">Reference proteome</keyword>
<protein>
    <recommendedName>
        <fullName evidence="9">Peptidase M43 pregnancy-associated plasma-A domain-containing protein</fullName>
    </recommendedName>
</protein>
<evidence type="ECO:0000259" key="9">
    <source>
        <dbReference type="Pfam" id="PF05572"/>
    </source>
</evidence>
<evidence type="ECO:0000256" key="1">
    <source>
        <dbReference type="ARBA" id="ARBA00008721"/>
    </source>
</evidence>
<organism evidence="10 11">
    <name type="scientific">Flagellimonas hymeniacidonis</name>
    <dbReference type="NCBI Taxonomy" id="2603628"/>
    <lineage>
        <taxon>Bacteria</taxon>
        <taxon>Pseudomonadati</taxon>
        <taxon>Bacteroidota</taxon>
        <taxon>Flavobacteriia</taxon>
        <taxon>Flavobacteriales</taxon>
        <taxon>Flavobacteriaceae</taxon>
        <taxon>Flagellimonas</taxon>
    </lineage>
</organism>
<dbReference type="InterPro" id="IPR024079">
    <property type="entry name" value="MetalloPept_cat_dom_sf"/>
</dbReference>
<sequence length="309" mass="34515">MKRIIILFVSMLYISCSDNSDGIPSDEPEQPDQPISEIYQLPLVVHVLHDGENIGEGTNISDERIQRQIEILNEDFRRKSGTRGFNDHPDGGDTEIEFILPKQDPEGNATTGILRKQLIIDDIPDTVPNFEYEKYAFFSYWNSEDYINVWVVSYPDDLTNIVLGKATGPDSDLGGDDLFEKPLPGGAEGIIINWAHFGESNIHGKHGLGRTLTHEMGHYLGLLHTWGGGDCETNDFCDDTPAVDEVVNADEPYIGCGGELVLVTNYMNYSSDAIMNIFTKDQIGRMRYILQNSARRNSLLSSKGLLDPE</sequence>
<keyword evidence="5" id="KW-0378">Hydrolase</keyword>
<evidence type="ECO:0000256" key="3">
    <source>
        <dbReference type="ARBA" id="ARBA00022723"/>
    </source>
</evidence>
<name>A0A5C8V2E5_9FLAO</name>
<accession>A0A5C8V2E5</accession>
<keyword evidence="8" id="KW-1015">Disulfide bond</keyword>
<dbReference type="InterPro" id="IPR008754">
    <property type="entry name" value="Peptidase_M43"/>
</dbReference>
<evidence type="ECO:0000256" key="6">
    <source>
        <dbReference type="ARBA" id="ARBA00022833"/>
    </source>
</evidence>
<evidence type="ECO:0000256" key="7">
    <source>
        <dbReference type="ARBA" id="ARBA00023049"/>
    </source>
</evidence>
<keyword evidence="6" id="KW-0862">Zinc</keyword>
<keyword evidence="3" id="KW-0479">Metal-binding</keyword>
<evidence type="ECO:0000256" key="4">
    <source>
        <dbReference type="ARBA" id="ARBA00022729"/>
    </source>
</evidence>
<evidence type="ECO:0000256" key="5">
    <source>
        <dbReference type="ARBA" id="ARBA00022801"/>
    </source>
</evidence>
<proteinExistence type="inferred from homology"/>
<evidence type="ECO:0000256" key="8">
    <source>
        <dbReference type="ARBA" id="ARBA00023157"/>
    </source>
</evidence>
<dbReference type="RefSeq" id="WP_147745181.1">
    <property type="nucleotide sequence ID" value="NZ_VRUR01000003.1"/>
</dbReference>
<comment type="caution">
    <text evidence="10">The sequence shown here is derived from an EMBL/GenBank/DDBJ whole genome shotgun (WGS) entry which is preliminary data.</text>
</comment>
<feature type="domain" description="Peptidase M43 pregnancy-associated plasma-A" evidence="9">
    <location>
        <begin position="136"/>
        <end position="290"/>
    </location>
</feature>
<reference evidence="10 11" key="1">
    <citation type="submission" date="2019-08" db="EMBL/GenBank/DDBJ databases">
        <title>Professor.</title>
        <authorList>
            <person name="Park J.S."/>
        </authorList>
    </citation>
    <scope>NUCLEOTIDE SEQUENCE [LARGE SCALE GENOMIC DNA]</scope>
    <source>
        <strain evidence="10 11">176CP5-101</strain>
    </source>
</reference>
<evidence type="ECO:0000313" key="10">
    <source>
        <dbReference type="EMBL" id="TXN34338.1"/>
    </source>
</evidence>